<proteinExistence type="inferred from homology"/>
<dbReference type="InterPro" id="IPR024771">
    <property type="entry name" value="SUZ"/>
</dbReference>
<gene>
    <name evidence="8" type="ORF">LY90DRAFT_675664</name>
</gene>
<evidence type="ECO:0000256" key="3">
    <source>
        <dbReference type="ARBA" id="ARBA00022840"/>
    </source>
</evidence>
<dbReference type="GO" id="GO:0009396">
    <property type="term" value="P:folic acid-containing compound biosynthetic process"/>
    <property type="evidence" value="ECO:0007669"/>
    <property type="project" value="TreeGrafter"/>
</dbReference>
<evidence type="ECO:0000259" key="7">
    <source>
        <dbReference type="PROSITE" id="PS51673"/>
    </source>
</evidence>
<organism evidence="8 9">
    <name type="scientific">Neocallimastix californiae</name>
    <dbReference type="NCBI Taxonomy" id="1754190"/>
    <lineage>
        <taxon>Eukaryota</taxon>
        <taxon>Fungi</taxon>
        <taxon>Fungi incertae sedis</taxon>
        <taxon>Chytridiomycota</taxon>
        <taxon>Chytridiomycota incertae sedis</taxon>
        <taxon>Neocallimastigomycetes</taxon>
        <taxon>Neocallimastigales</taxon>
        <taxon>Neocallimastigaceae</taxon>
        <taxon>Neocallimastix</taxon>
    </lineage>
</organism>
<dbReference type="Pfam" id="PF01812">
    <property type="entry name" value="5-FTHF_cyc-lig"/>
    <property type="match status" value="1"/>
</dbReference>
<keyword evidence="9" id="KW-1185">Reference proteome</keyword>
<dbReference type="PANTHER" id="PTHR23407:SF1">
    <property type="entry name" value="5-FORMYLTETRAHYDROFOLATE CYCLO-LIGASE"/>
    <property type="match status" value="1"/>
</dbReference>
<reference evidence="8 9" key="1">
    <citation type="submission" date="2016-08" db="EMBL/GenBank/DDBJ databases">
        <title>A Parts List for Fungal Cellulosomes Revealed by Comparative Genomics.</title>
        <authorList>
            <consortium name="DOE Joint Genome Institute"/>
            <person name="Haitjema C.H."/>
            <person name="Gilmore S.P."/>
            <person name="Henske J.K."/>
            <person name="Solomon K.V."/>
            <person name="De Groot R."/>
            <person name="Kuo A."/>
            <person name="Mondo S.J."/>
            <person name="Salamov A.A."/>
            <person name="Labutti K."/>
            <person name="Zhao Z."/>
            <person name="Chiniquy J."/>
            <person name="Barry K."/>
            <person name="Brewer H.M."/>
            <person name="Purvine S.O."/>
            <person name="Wright A.T."/>
            <person name="Boxma B."/>
            <person name="Van Alen T."/>
            <person name="Hackstein J.H."/>
            <person name="Baker S.E."/>
            <person name="Grigoriev I.V."/>
            <person name="O'Malley M.A."/>
        </authorList>
    </citation>
    <scope>NUCLEOTIDE SEQUENCE [LARGE SCALE GENOMIC DNA]</scope>
    <source>
        <strain evidence="8 9">G1</strain>
    </source>
</reference>
<dbReference type="PANTHER" id="PTHR23407">
    <property type="entry name" value="ATPASE INHIBITOR/5-FORMYLTETRAHYDROFOLATE CYCLO-LIGASE"/>
    <property type="match status" value="1"/>
</dbReference>
<evidence type="ECO:0000256" key="5">
    <source>
        <dbReference type="ARBA" id="ARBA00038966"/>
    </source>
</evidence>
<dbReference type="InterPro" id="IPR037171">
    <property type="entry name" value="NagB/RpiA_transferase-like"/>
</dbReference>
<dbReference type="EC" id="6.3.3.2" evidence="5 6"/>
<evidence type="ECO:0000313" key="8">
    <source>
        <dbReference type="EMBL" id="ORY22930.1"/>
    </source>
</evidence>
<evidence type="ECO:0000256" key="6">
    <source>
        <dbReference type="RuleBase" id="RU361279"/>
    </source>
</evidence>
<dbReference type="GO" id="GO:0005524">
    <property type="term" value="F:ATP binding"/>
    <property type="evidence" value="ECO:0007669"/>
    <property type="project" value="UniProtKB-KW"/>
</dbReference>
<protein>
    <recommendedName>
        <fullName evidence="5 6">5-formyltetrahydrofolate cyclo-ligase</fullName>
        <ecNumber evidence="5 6">6.3.3.2</ecNumber>
    </recommendedName>
</protein>
<evidence type="ECO:0000256" key="1">
    <source>
        <dbReference type="ARBA" id="ARBA00010638"/>
    </source>
</evidence>
<evidence type="ECO:0000256" key="2">
    <source>
        <dbReference type="ARBA" id="ARBA00022741"/>
    </source>
</evidence>
<dbReference type="GO" id="GO:0035999">
    <property type="term" value="P:tetrahydrofolate interconversion"/>
    <property type="evidence" value="ECO:0007669"/>
    <property type="project" value="TreeGrafter"/>
</dbReference>
<comment type="caution">
    <text evidence="8">The sequence shown here is derived from an EMBL/GenBank/DDBJ whole genome shotgun (WGS) entry which is preliminary data.</text>
</comment>
<evidence type="ECO:0000256" key="4">
    <source>
        <dbReference type="ARBA" id="ARBA00036539"/>
    </source>
</evidence>
<keyword evidence="6" id="KW-0479">Metal-binding</keyword>
<keyword evidence="6" id="KW-0460">Magnesium</keyword>
<dbReference type="GO" id="GO:0030272">
    <property type="term" value="F:5-formyltetrahydrofolate cyclo-ligase activity"/>
    <property type="evidence" value="ECO:0007669"/>
    <property type="project" value="UniProtKB-EC"/>
</dbReference>
<dbReference type="GO" id="GO:0005739">
    <property type="term" value="C:mitochondrion"/>
    <property type="evidence" value="ECO:0007669"/>
    <property type="project" value="TreeGrafter"/>
</dbReference>
<sequence>MKFLKKIISLKQYQESKNISIYLHMPKGEVRTEDLLKHALKSGKNCYVPYIINNTEMEMVRIHSWEEFLSYPKSKWGYPEPSGMTEDTIALKNDGLDMIIVPGMAFDLNGNRLGHGKGYYDRYIERAREFSKLRNMENPYCVSLSLKEQLLNKVIPTDQYDIKPDVIVTPHNVFYNNMKDKTEENKMAETEELDEWELEEHEPIAIPKIEKKKYTLQTEEYNNGYTPQIKILKRDKDVGIKEREQNEIKRNVITTTKSLAEREEEYRRARLRIFGN</sequence>
<dbReference type="Proteomes" id="UP000193920">
    <property type="component" value="Unassembled WGS sequence"/>
</dbReference>
<dbReference type="OrthoDB" id="2015992at2759"/>
<dbReference type="SUPFAM" id="SSF100950">
    <property type="entry name" value="NagB/RpiA/CoA transferase-like"/>
    <property type="match status" value="1"/>
</dbReference>
<dbReference type="STRING" id="1754190.A0A1Y2AKV5"/>
<comment type="catalytic activity">
    <reaction evidence="4 6">
        <text>(6S)-5-formyl-5,6,7,8-tetrahydrofolate + ATP = (6R)-5,10-methenyltetrahydrofolate + ADP + phosphate</text>
        <dbReference type="Rhea" id="RHEA:10488"/>
        <dbReference type="ChEBI" id="CHEBI:30616"/>
        <dbReference type="ChEBI" id="CHEBI:43474"/>
        <dbReference type="ChEBI" id="CHEBI:57455"/>
        <dbReference type="ChEBI" id="CHEBI:57457"/>
        <dbReference type="ChEBI" id="CHEBI:456216"/>
        <dbReference type="EC" id="6.3.3.2"/>
    </reaction>
</comment>
<name>A0A1Y2AKV5_9FUNG</name>
<dbReference type="GO" id="GO:0046872">
    <property type="term" value="F:metal ion binding"/>
    <property type="evidence" value="ECO:0007669"/>
    <property type="project" value="UniProtKB-KW"/>
</dbReference>
<dbReference type="InterPro" id="IPR024185">
    <property type="entry name" value="FTHF_cligase-like_sf"/>
</dbReference>
<keyword evidence="2 6" id="KW-0547">Nucleotide-binding</keyword>
<accession>A0A1Y2AKV5</accession>
<keyword evidence="8" id="KW-0808">Transferase</keyword>
<comment type="cofactor">
    <cofactor evidence="6">
        <name>Mg(2+)</name>
        <dbReference type="ChEBI" id="CHEBI:18420"/>
    </cofactor>
</comment>
<dbReference type="GO" id="GO:0016740">
    <property type="term" value="F:transferase activity"/>
    <property type="evidence" value="ECO:0007669"/>
    <property type="project" value="UniProtKB-KW"/>
</dbReference>
<keyword evidence="3 6" id="KW-0067">ATP-binding</keyword>
<evidence type="ECO:0000313" key="9">
    <source>
        <dbReference type="Proteomes" id="UP000193920"/>
    </source>
</evidence>
<dbReference type="NCBIfam" id="TIGR02727">
    <property type="entry name" value="MTHFS_bact"/>
    <property type="match status" value="1"/>
</dbReference>
<dbReference type="AlphaFoldDB" id="A0A1Y2AKV5"/>
<dbReference type="PROSITE" id="PS51673">
    <property type="entry name" value="SUZ"/>
    <property type="match status" value="1"/>
</dbReference>
<dbReference type="EMBL" id="MCOG01000240">
    <property type="protein sequence ID" value="ORY22930.1"/>
    <property type="molecule type" value="Genomic_DNA"/>
</dbReference>
<comment type="similarity">
    <text evidence="1 6">Belongs to the 5-formyltetrahydrofolate cyclo-ligase family.</text>
</comment>
<dbReference type="InterPro" id="IPR002698">
    <property type="entry name" value="FTHF_cligase"/>
</dbReference>
<feature type="domain" description="SUZ" evidence="7">
    <location>
        <begin position="205"/>
        <end position="276"/>
    </location>
</feature>
<dbReference type="Pfam" id="PF12752">
    <property type="entry name" value="SUZ"/>
    <property type="match status" value="1"/>
</dbReference>
<dbReference type="Gene3D" id="3.40.50.10420">
    <property type="entry name" value="NagB/RpiA/CoA transferase-like"/>
    <property type="match status" value="1"/>
</dbReference>